<dbReference type="STRING" id="502025.Hoch_0550"/>
<evidence type="ECO:0000313" key="2">
    <source>
        <dbReference type="EMBL" id="ACY13188.1"/>
    </source>
</evidence>
<protein>
    <submittedName>
        <fullName evidence="2">Beta-lactamase domain protein</fullName>
    </submittedName>
</protein>
<dbReference type="KEGG" id="hoh:Hoch_0550"/>
<dbReference type="EMBL" id="CP001804">
    <property type="protein sequence ID" value="ACY13188.1"/>
    <property type="molecule type" value="Genomic_DNA"/>
</dbReference>
<gene>
    <name evidence="2" type="ordered locus">Hoch_0550</name>
</gene>
<dbReference type="eggNOG" id="COG1235">
    <property type="taxonomic scope" value="Bacteria"/>
</dbReference>
<dbReference type="SUPFAM" id="SSF56281">
    <property type="entry name" value="Metallo-hydrolase/oxidoreductase"/>
    <property type="match status" value="1"/>
</dbReference>
<dbReference type="CDD" id="cd07715">
    <property type="entry name" value="TaR3-like_MBL-fold"/>
    <property type="match status" value="1"/>
</dbReference>
<dbReference type="PANTHER" id="PTHR42663:SF4">
    <property type="entry name" value="SLL1036 PROTEIN"/>
    <property type="match status" value="1"/>
</dbReference>
<dbReference type="RefSeq" id="WP_012825815.1">
    <property type="nucleotide sequence ID" value="NC_013440.1"/>
</dbReference>
<dbReference type="OrthoDB" id="9803916at2"/>
<sequence length="278" mass="31059">MTFAVTFWGTRGSIACPTPRHLIYGGNTSCVQLQLGTRQVVLDAGTGIRELGAWFLQNGIRKAVMLLTHAHWDHINGFPFFAPAFRKESELLIMAGSLRASGGVYAALEGQMTKPMFPVPLDAMHSDCTFEDFDAGQRFSLGDGIEVQTVLLNHPSGATGYRIEYGGKSLCYVTDTEHVRGQRDKNILRLIDGADLVIYDSTYTDETFEPKIGWGHSTWQEGVRLCREAKAKRLVIFHHDPEHTDDIMAAIEKRASEEWSETIVAREGMRIDLLDPEQ</sequence>
<dbReference type="SMART" id="SM00849">
    <property type="entry name" value="Lactamase_B"/>
    <property type="match status" value="1"/>
</dbReference>
<evidence type="ECO:0000259" key="1">
    <source>
        <dbReference type="SMART" id="SM00849"/>
    </source>
</evidence>
<dbReference type="HOGENOM" id="CLU_031317_1_0_7"/>
<dbReference type="InterPro" id="IPR001279">
    <property type="entry name" value="Metallo-B-lactamas"/>
</dbReference>
<accession>D0LLH1</accession>
<proteinExistence type="predicted"/>
<keyword evidence="3" id="KW-1185">Reference proteome</keyword>
<dbReference type="Gene3D" id="3.60.15.10">
    <property type="entry name" value="Ribonuclease Z/Hydroxyacylglutathione hydrolase-like"/>
    <property type="match status" value="1"/>
</dbReference>
<evidence type="ECO:0000313" key="3">
    <source>
        <dbReference type="Proteomes" id="UP000001880"/>
    </source>
</evidence>
<dbReference type="AlphaFoldDB" id="D0LLH1"/>
<dbReference type="Proteomes" id="UP000001880">
    <property type="component" value="Chromosome"/>
</dbReference>
<organism evidence="2 3">
    <name type="scientific">Haliangium ochraceum (strain DSM 14365 / JCM 11303 / SMP-2)</name>
    <dbReference type="NCBI Taxonomy" id="502025"/>
    <lineage>
        <taxon>Bacteria</taxon>
        <taxon>Pseudomonadati</taxon>
        <taxon>Myxococcota</taxon>
        <taxon>Polyangia</taxon>
        <taxon>Haliangiales</taxon>
        <taxon>Kofleriaceae</taxon>
        <taxon>Haliangium</taxon>
    </lineage>
</organism>
<dbReference type="Pfam" id="PF12706">
    <property type="entry name" value="Lactamase_B_2"/>
    <property type="match status" value="1"/>
</dbReference>
<dbReference type="InterPro" id="IPR036866">
    <property type="entry name" value="RibonucZ/Hydroxyglut_hydro"/>
</dbReference>
<dbReference type="PANTHER" id="PTHR42663">
    <property type="entry name" value="HYDROLASE C777.06C-RELATED-RELATED"/>
    <property type="match status" value="1"/>
</dbReference>
<feature type="domain" description="Metallo-beta-lactamase" evidence="1">
    <location>
        <begin position="27"/>
        <end position="216"/>
    </location>
</feature>
<name>D0LLH1_HALO1</name>
<reference evidence="2 3" key="1">
    <citation type="journal article" date="2010" name="Stand. Genomic Sci.">
        <title>Complete genome sequence of Haliangium ochraceum type strain (SMP-2).</title>
        <authorList>
            <consortium name="US DOE Joint Genome Institute (JGI-PGF)"/>
            <person name="Ivanova N."/>
            <person name="Daum C."/>
            <person name="Lang E."/>
            <person name="Abt B."/>
            <person name="Kopitz M."/>
            <person name="Saunders E."/>
            <person name="Lapidus A."/>
            <person name="Lucas S."/>
            <person name="Glavina Del Rio T."/>
            <person name="Nolan M."/>
            <person name="Tice H."/>
            <person name="Copeland A."/>
            <person name="Cheng J.F."/>
            <person name="Chen F."/>
            <person name="Bruce D."/>
            <person name="Goodwin L."/>
            <person name="Pitluck S."/>
            <person name="Mavromatis K."/>
            <person name="Pati A."/>
            <person name="Mikhailova N."/>
            <person name="Chen A."/>
            <person name="Palaniappan K."/>
            <person name="Land M."/>
            <person name="Hauser L."/>
            <person name="Chang Y.J."/>
            <person name="Jeffries C.D."/>
            <person name="Detter J.C."/>
            <person name="Brettin T."/>
            <person name="Rohde M."/>
            <person name="Goker M."/>
            <person name="Bristow J."/>
            <person name="Markowitz V."/>
            <person name="Eisen J.A."/>
            <person name="Hugenholtz P."/>
            <person name="Kyrpides N.C."/>
            <person name="Klenk H.P."/>
        </authorList>
    </citation>
    <scope>NUCLEOTIDE SEQUENCE [LARGE SCALE GENOMIC DNA]</scope>
    <source>
        <strain evidence="3">DSM 14365 / CIP 107738 / JCM 11303 / AJ 13395 / SMP-2</strain>
    </source>
</reference>